<dbReference type="OrthoDB" id="271784at2"/>
<dbReference type="Proteomes" id="UP000317835">
    <property type="component" value="Chromosome"/>
</dbReference>
<dbReference type="AlphaFoldDB" id="A0A518H939"/>
<gene>
    <name evidence="2" type="ORF">ElP_53060</name>
</gene>
<dbReference type="KEGG" id="tpla:ElP_53060"/>
<proteinExistence type="predicted"/>
<protein>
    <submittedName>
        <fullName evidence="2">Uncharacterized protein</fullName>
    </submittedName>
</protein>
<dbReference type="EMBL" id="CP036426">
    <property type="protein sequence ID" value="QDV37368.1"/>
    <property type="molecule type" value="Genomic_DNA"/>
</dbReference>
<name>A0A518H939_9BACT</name>
<accession>A0A518H939</accession>
<sequence length="256" mass="27248">MDPNTPLPPTSAERLDLLVEGALPDLERRALLLALDAEPGGWRRCALAFLEAQSWRTAIGSLAEPFPAGRSPGEPAVLLRPRLPLVPVAVAAAIAVAAFLVGRSTGPVPRSAPPSGPIAPTLAGDPEHLGPQPPPSSDSTEHRSAMAGRGEPPDPPASPNAAPAYQAIGLLNLASDDDPDVPVVQVPVLSGPGIDDRWLRDQPSFVPEEVRRSWELSGFDVELQRRLVSVQLDEAGRYLTIPVDEVLLRQPTRLTY</sequence>
<evidence type="ECO:0000256" key="1">
    <source>
        <dbReference type="SAM" id="MobiDB-lite"/>
    </source>
</evidence>
<feature type="region of interest" description="Disordered" evidence="1">
    <location>
        <begin position="105"/>
        <end position="162"/>
    </location>
</feature>
<evidence type="ECO:0000313" key="3">
    <source>
        <dbReference type="Proteomes" id="UP000317835"/>
    </source>
</evidence>
<dbReference type="RefSeq" id="WP_145275090.1">
    <property type="nucleotide sequence ID" value="NZ_CP036426.1"/>
</dbReference>
<evidence type="ECO:0000313" key="2">
    <source>
        <dbReference type="EMBL" id="QDV37368.1"/>
    </source>
</evidence>
<reference evidence="2 3" key="1">
    <citation type="submission" date="2019-02" db="EMBL/GenBank/DDBJ databases">
        <title>Deep-cultivation of Planctomycetes and their phenomic and genomic characterization uncovers novel biology.</title>
        <authorList>
            <person name="Wiegand S."/>
            <person name="Jogler M."/>
            <person name="Boedeker C."/>
            <person name="Pinto D."/>
            <person name="Vollmers J."/>
            <person name="Rivas-Marin E."/>
            <person name="Kohn T."/>
            <person name="Peeters S.H."/>
            <person name="Heuer A."/>
            <person name="Rast P."/>
            <person name="Oberbeckmann S."/>
            <person name="Bunk B."/>
            <person name="Jeske O."/>
            <person name="Meyerdierks A."/>
            <person name="Storesund J.E."/>
            <person name="Kallscheuer N."/>
            <person name="Luecker S."/>
            <person name="Lage O.M."/>
            <person name="Pohl T."/>
            <person name="Merkel B.J."/>
            <person name="Hornburger P."/>
            <person name="Mueller R.-W."/>
            <person name="Bruemmer F."/>
            <person name="Labrenz M."/>
            <person name="Spormann A.M."/>
            <person name="Op den Camp H."/>
            <person name="Overmann J."/>
            <person name="Amann R."/>
            <person name="Jetten M.S.M."/>
            <person name="Mascher T."/>
            <person name="Medema M.H."/>
            <person name="Devos D.P."/>
            <person name="Kaster A.-K."/>
            <person name="Ovreas L."/>
            <person name="Rohde M."/>
            <person name="Galperin M.Y."/>
            <person name="Jogler C."/>
        </authorList>
    </citation>
    <scope>NUCLEOTIDE SEQUENCE [LARGE SCALE GENOMIC DNA]</scope>
    <source>
        <strain evidence="2 3">ElP</strain>
    </source>
</reference>
<keyword evidence="3" id="KW-1185">Reference proteome</keyword>
<organism evidence="2 3">
    <name type="scientific">Tautonia plasticadhaerens</name>
    <dbReference type="NCBI Taxonomy" id="2527974"/>
    <lineage>
        <taxon>Bacteria</taxon>
        <taxon>Pseudomonadati</taxon>
        <taxon>Planctomycetota</taxon>
        <taxon>Planctomycetia</taxon>
        <taxon>Isosphaerales</taxon>
        <taxon>Isosphaeraceae</taxon>
        <taxon>Tautonia</taxon>
    </lineage>
</organism>